<evidence type="ECO:0000313" key="3">
    <source>
        <dbReference type="Proteomes" id="UP000662200"/>
    </source>
</evidence>
<sequence>MVSTATPPRPRLPRTATVAVSGLGLVAAGLGLTGCRSTPPPATAAPTASAEPSPDPANPATARATLAARAAAAQDRREVVVYQLQQRGYRPRTVVLTRAADGGWRADIAAGALGGTADVAVVRSRQGLYQCALGSATQPAAARCAEVGGPRDRLPAAADPQVQRVFVESLEILTDRQPAIAVTPATAPPGVEGDCWSVQSNSASLPAAVDVGVYCYRADGLLTGGRWSFGTLALAGDPTHAPDRVILPGPVAGDPLPMDAPRRPSATPTPR</sequence>
<comment type="caution">
    <text evidence="2">The sequence shown here is derived from an EMBL/GenBank/DDBJ whole genome shotgun (WGS) entry which is preliminary data.</text>
</comment>
<dbReference type="Proteomes" id="UP000662200">
    <property type="component" value="Unassembled WGS sequence"/>
</dbReference>
<dbReference type="EMBL" id="BMQC01000028">
    <property type="protein sequence ID" value="GGK43858.1"/>
    <property type="molecule type" value="Genomic_DNA"/>
</dbReference>
<gene>
    <name evidence="2" type="ORF">GCM10010124_40840</name>
</gene>
<accession>A0A8J3BSA6</accession>
<feature type="region of interest" description="Disordered" evidence="1">
    <location>
        <begin position="37"/>
        <end position="61"/>
    </location>
</feature>
<proteinExistence type="predicted"/>
<reference evidence="2" key="1">
    <citation type="journal article" date="2014" name="Int. J. Syst. Evol. Microbiol.">
        <title>Complete genome sequence of Corynebacterium casei LMG S-19264T (=DSM 44701T), isolated from a smear-ripened cheese.</title>
        <authorList>
            <consortium name="US DOE Joint Genome Institute (JGI-PGF)"/>
            <person name="Walter F."/>
            <person name="Albersmeier A."/>
            <person name="Kalinowski J."/>
            <person name="Ruckert C."/>
        </authorList>
    </citation>
    <scope>NUCLEOTIDE SEQUENCE</scope>
    <source>
        <strain evidence="2">JCM 3091</strain>
    </source>
</reference>
<feature type="compositionally biased region" description="Low complexity" evidence="1">
    <location>
        <begin position="44"/>
        <end position="61"/>
    </location>
</feature>
<evidence type="ECO:0000256" key="1">
    <source>
        <dbReference type="SAM" id="MobiDB-lite"/>
    </source>
</evidence>
<feature type="region of interest" description="Disordered" evidence="1">
    <location>
        <begin position="247"/>
        <end position="271"/>
    </location>
</feature>
<protein>
    <submittedName>
        <fullName evidence="2">Uncharacterized protein</fullName>
    </submittedName>
</protein>
<keyword evidence="3" id="KW-1185">Reference proteome</keyword>
<organism evidence="2 3">
    <name type="scientific">Pilimelia terevasa</name>
    <dbReference type="NCBI Taxonomy" id="53372"/>
    <lineage>
        <taxon>Bacteria</taxon>
        <taxon>Bacillati</taxon>
        <taxon>Actinomycetota</taxon>
        <taxon>Actinomycetes</taxon>
        <taxon>Micromonosporales</taxon>
        <taxon>Micromonosporaceae</taxon>
        <taxon>Pilimelia</taxon>
    </lineage>
</organism>
<name>A0A8J3BSA6_9ACTN</name>
<dbReference type="AlphaFoldDB" id="A0A8J3BSA6"/>
<reference evidence="2" key="2">
    <citation type="submission" date="2020-09" db="EMBL/GenBank/DDBJ databases">
        <authorList>
            <person name="Sun Q."/>
            <person name="Ohkuma M."/>
        </authorList>
    </citation>
    <scope>NUCLEOTIDE SEQUENCE</scope>
    <source>
        <strain evidence="2">JCM 3091</strain>
    </source>
</reference>
<evidence type="ECO:0000313" key="2">
    <source>
        <dbReference type="EMBL" id="GGK43858.1"/>
    </source>
</evidence>
<dbReference type="RefSeq" id="WP_189115996.1">
    <property type="nucleotide sequence ID" value="NZ_BMQC01000028.1"/>
</dbReference>